<proteinExistence type="predicted"/>
<accession>A0A1M7T4A1</accession>
<dbReference type="InterPro" id="IPR029063">
    <property type="entry name" value="SAM-dependent_MTases_sf"/>
</dbReference>
<dbReference type="SUPFAM" id="SSF48452">
    <property type="entry name" value="TPR-like"/>
    <property type="match status" value="1"/>
</dbReference>
<dbReference type="CDD" id="cd02440">
    <property type="entry name" value="AdoMet_MTases"/>
    <property type="match status" value="1"/>
</dbReference>
<gene>
    <name evidence="2" type="ORF">SAMN05444170_0738</name>
</gene>
<name>A0A1M7T4A1_9BRAD</name>
<dbReference type="FunFam" id="3.40.50.150:FF:000071">
    <property type="entry name" value="Protein arginine N-methyltransferase 7"/>
    <property type="match status" value="1"/>
</dbReference>
<dbReference type="PANTHER" id="PTHR11006:SF4">
    <property type="entry name" value="PROTEIN ARGININE N-METHYLTRANSFERASE 7"/>
    <property type="match status" value="1"/>
</dbReference>
<dbReference type="PROSITE" id="PS51678">
    <property type="entry name" value="SAM_MT_PRMT"/>
    <property type="match status" value="1"/>
</dbReference>
<protein>
    <submittedName>
        <fullName evidence="2">Type II protein arginine methyltransferase</fullName>
    </submittedName>
</protein>
<dbReference type="SMART" id="SM00028">
    <property type="entry name" value="TPR"/>
    <property type="match status" value="2"/>
</dbReference>
<keyword evidence="1" id="KW-0802">TPR repeat</keyword>
<feature type="repeat" description="TPR" evidence="1">
    <location>
        <begin position="24"/>
        <end position="57"/>
    </location>
</feature>
<dbReference type="InterPro" id="IPR019734">
    <property type="entry name" value="TPR_rpt"/>
</dbReference>
<dbReference type="InterPro" id="IPR025799">
    <property type="entry name" value="Arg_MeTrfase"/>
</dbReference>
<dbReference type="PANTHER" id="PTHR11006">
    <property type="entry name" value="PROTEIN ARGININE N-METHYLTRANSFERASE"/>
    <property type="match status" value="1"/>
</dbReference>
<dbReference type="GO" id="GO:0016274">
    <property type="term" value="F:protein-arginine N-methyltransferase activity"/>
    <property type="evidence" value="ECO:0007669"/>
    <property type="project" value="InterPro"/>
</dbReference>
<evidence type="ECO:0000313" key="2">
    <source>
        <dbReference type="EMBL" id="SHN65563.1"/>
    </source>
</evidence>
<organism evidence="2 3">
    <name type="scientific">Bradyrhizobium erythrophlei</name>
    <dbReference type="NCBI Taxonomy" id="1437360"/>
    <lineage>
        <taxon>Bacteria</taxon>
        <taxon>Pseudomonadati</taxon>
        <taxon>Pseudomonadota</taxon>
        <taxon>Alphaproteobacteria</taxon>
        <taxon>Hyphomicrobiales</taxon>
        <taxon>Nitrobacteraceae</taxon>
        <taxon>Bradyrhizobium</taxon>
    </lineage>
</organism>
<dbReference type="OrthoDB" id="5383291at2"/>
<dbReference type="PROSITE" id="PS50005">
    <property type="entry name" value="TPR"/>
    <property type="match status" value="2"/>
</dbReference>
<dbReference type="GO" id="GO:0042054">
    <property type="term" value="F:histone methyltransferase activity"/>
    <property type="evidence" value="ECO:0007669"/>
    <property type="project" value="TreeGrafter"/>
</dbReference>
<keyword evidence="2" id="KW-0489">Methyltransferase</keyword>
<dbReference type="SUPFAM" id="SSF53335">
    <property type="entry name" value="S-adenosyl-L-methionine-dependent methyltransferases"/>
    <property type="match status" value="1"/>
</dbReference>
<dbReference type="Proteomes" id="UP000184096">
    <property type="component" value="Chromosome I"/>
</dbReference>
<feature type="repeat" description="TPR" evidence="1">
    <location>
        <begin position="58"/>
        <end position="91"/>
    </location>
</feature>
<evidence type="ECO:0000256" key="1">
    <source>
        <dbReference type="PROSITE-ProRule" id="PRU00339"/>
    </source>
</evidence>
<keyword evidence="2" id="KW-0808">Transferase</keyword>
<dbReference type="GO" id="GO:0032259">
    <property type="term" value="P:methylation"/>
    <property type="evidence" value="ECO:0007669"/>
    <property type="project" value="UniProtKB-KW"/>
</dbReference>
<dbReference type="Pfam" id="PF06325">
    <property type="entry name" value="PrmA"/>
    <property type="match status" value="1"/>
</dbReference>
<dbReference type="EMBL" id="LT670849">
    <property type="protein sequence ID" value="SHN65563.1"/>
    <property type="molecule type" value="Genomic_DNA"/>
</dbReference>
<dbReference type="Gene3D" id="3.40.50.150">
    <property type="entry name" value="Vaccinia Virus protein VP39"/>
    <property type="match status" value="1"/>
</dbReference>
<sequence length="399" mass="43794">MTDPKPLFDIDSLEASLPINRGDRDALIARGLSLHRLGKTQDAVACFEAARQVAPNDELVLTNLGVSLADCGRSHEAVVVFRQVLKRNPENLYVRHQLRRLISVIVPFWHVRMLNDTHRNDAFDSAIRAAVARKGRLARILDIGTGSGLLSMMAARAGAQNIVACEKVPLIAEAAERIVGLNGFDDRIKVVNKASTELIVDKDLDDRADILVSEIISSDLLAENVLDTFEDAHARLLREDATIIPRAATAVGCVVGSTALDKYAFVNEVSGFDISPFAALSPPRLPVHGIMTSWRRLTDDFELVRIDLTAKKHLPFMCRLAIPVNEDGEAAGVVQWIKLDLGEGVTFSNHPDSYFDGGWLQVLHTFPQVVPVIKGKPLMLTVGHDRISLVIMPSETVSR</sequence>
<dbReference type="Pfam" id="PF13181">
    <property type="entry name" value="TPR_8"/>
    <property type="match status" value="1"/>
</dbReference>
<dbReference type="Gene3D" id="1.25.40.10">
    <property type="entry name" value="Tetratricopeptide repeat domain"/>
    <property type="match status" value="1"/>
</dbReference>
<keyword evidence="3" id="KW-1185">Reference proteome</keyword>
<dbReference type="RefSeq" id="WP_072816742.1">
    <property type="nucleotide sequence ID" value="NZ_LT670849.1"/>
</dbReference>
<evidence type="ECO:0000313" key="3">
    <source>
        <dbReference type="Proteomes" id="UP000184096"/>
    </source>
</evidence>
<reference evidence="3" key="1">
    <citation type="submission" date="2016-11" db="EMBL/GenBank/DDBJ databases">
        <authorList>
            <person name="Varghese N."/>
            <person name="Submissions S."/>
        </authorList>
    </citation>
    <scope>NUCLEOTIDE SEQUENCE [LARGE SCALE GENOMIC DNA]</scope>
    <source>
        <strain evidence="3">GAS401</strain>
    </source>
</reference>
<dbReference type="InterPro" id="IPR011990">
    <property type="entry name" value="TPR-like_helical_dom_sf"/>
</dbReference>
<dbReference type="Gene3D" id="2.70.160.11">
    <property type="entry name" value="Hnrnp arginine n-methyltransferase1"/>
    <property type="match status" value="1"/>
</dbReference>
<dbReference type="AlphaFoldDB" id="A0A1M7T4A1"/>